<gene>
    <name evidence="2" type="ORF">IWX90DRAFT_413820</name>
</gene>
<evidence type="ECO:0000313" key="2">
    <source>
        <dbReference type="EMBL" id="KAK8169384.1"/>
    </source>
</evidence>
<organism evidence="2 3">
    <name type="scientific">Phyllosticta citrichinensis</name>
    <dbReference type="NCBI Taxonomy" id="1130410"/>
    <lineage>
        <taxon>Eukaryota</taxon>
        <taxon>Fungi</taxon>
        <taxon>Dikarya</taxon>
        <taxon>Ascomycota</taxon>
        <taxon>Pezizomycotina</taxon>
        <taxon>Dothideomycetes</taxon>
        <taxon>Dothideomycetes incertae sedis</taxon>
        <taxon>Botryosphaeriales</taxon>
        <taxon>Phyllostictaceae</taxon>
        <taxon>Phyllosticta</taxon>
    </lineage>
</organism>
<reference evidence="2 3" key="1">
    <citation type="journal article" date="2022" name="G3 (Bethesda)">
        <title>Enemy or ally: a genomic approach to elucidate the lifestyle of Phyllosticta citrichinaensis.</title>
        <authorList>
            <person name="Buijs V.A."/>
            <person name="Groenewald J.Z."/>
            <person name="Haridas S."/>
            <person name="LaButti K.M."/>
            <person name="Lipzen A."/>
            <person name="Martin F.M."/>
            <person name="Barry K."/>
            <person name="Grigoriev I.V."/>
            <person name="Crous P.W."/>
            <person name="Seidl M.F."/>
        </authorList>
    </citation>
    <scope>NUCLEOTIDE SEQUENCE [LARGE SCALE GENOMIC DNA]</scope>
    <source>
        <strain evidence="2 3">CBS 129764</strain>
    </source>
</reference>
<dbReference type="Proteomes" id="UP001456524">
    <property type="component" value="Unassembled WGS sequence"/>
</dbReference>
<comment type="caution">
    <text evidence="2">The sequence shown here is derived from an EMBL/GenBank/DDBJ whole genome shotgun (WGS) entry which is preliminary data.</text>
</comment>
<accession>A0ABR1XVG8</accession>
<evidence type="ECO:0000256" key="1">
    <source>
        <dbReference type="SAM" id="Coils"/>
    </source>
</evidence>
<proteinExistence type="predicted"/>
<protein>
    <submittedName>
        <fullName evidence="2">Uncharacterized protein</fullName>
    </submittedName>
</protein>
<dbReference type="EMBL" id="JBBWUH010000004">
    <property type="protein sequence ID" value="KAK8169384.1"/>
    <property type="molecule type" value="Genomic_DNA"/>
</dbReference>
<sequence>MGWLWGAQTTVLAEWSSTVDTSEQHHHCYRCTLRLFENFEITDFQTSLNLHLFYTFISESRLLQPYDYIMASSSTSSFGKTNITSSAMQAETSKEYLSAQRSVESIWQDAYCLTWDDGFEAEILRATHLLHDELRPLLQIGATIEACEKIERCIDAIMGILAAWSVRNQLISRRTQFIDLKSPDLDAKSLSFKYELQSLPTASGCEVNIETAHKIQEYINKQIAAPFTTAVFNNDVAFDLDAAQRIRASLAALRQRCAAVVSSAKQACHDAAGVRQSLLGFLVEITSEKDEQEELERKIRKAAAKQAKRERALGRLKTLFNNRSPEELKGIERVTQANIQRLDVLREYVIGLSEAGTQPSLATLLPVSLAELQQQQKGVCAQFGTI</sequence>
<feature type="coiled-coil region" evidence="1">
    <location>
        <begin position="285"/>
        <end position="312"/>
    </location>
</feature>
<keyword evidence="3" id="KW-1185">Reference proteome</keyword>
<keyword evidence="1" id="KW-0175">Coiled coil</keyword>
<evidence type="ECO:0000313" key="3">
    <source>
        <dbReference type="Proteomes" id="UP001456524"/>
    </source>
</evidence>
<name>A0ABR1XVG8_9PEZI</name>